<proteinExistence type="predicted"/>
<dbReference type="AlphaFoldDB" id="C1GQT2"/>
<sequence>MPWMIYIVLLDDEAQLLETKSKAPPFVLQIYTVECIYILQPPKKEPSFSQRGDPLVCVGAYSTSYPAPRRGNRGSV</sequence>
<dbReference type="EMBL" id="KN293993">
    <property type="protein sequence ID" value="EEH37956.1"/>
    <property type="molecule type" value="Genomic_DNA"/>
</dbReference>
<organism evidence="1 2">
    <name type="scientific">Paracoccidioides lutzii (strain ATCC MYA-826 / Pb01)</name>
    <name type="common">Paracoccidioides brasiliensis</name>
    <dbReference type="NCBI Taxonomy" id="502779"/>
    <lineage>
        <taxon>Eukaryota</taxon>
        <taxon>Fungi</taxon>
        <taxon>Dikarya</taxon>
        <taxon>Ascomycota</taxon>
        <taxon>Pezizomycotina</taxon>
        <taxon>Eurotiomycetes</taxon>
        <taxon>Eurotiomycetidae</taxon>
        <taxon>Onygenales</taxon>
        <taxon>Ajellomycetaceae</taxon>
        <taxon>Paracoccidioides</taxon>
    </lineage>
</organism>
<dbReference type="RefSeq" id="XP_002797018.1">
    <property type="nucleotide sequence ID" value="XM_002796972.1"/>
</dbReference>
<protein>
    <submittedName>
        <fullName evidence="1">Uncharacterized protein</fullName>
    </submittedName>
</protein>
<accession>C1GQT2</accession>
<dbReference type="HOGENOM" id="CLU_2655138_0_0_1"/>
<dbReference type="GeneID" id="9100606"/>
<name>C1GQT2_PARBA</name>
<reference evidence="1 2" key="1">
    <citation type="journal article" date="2011" name="PLoS Genet.">
        <title>Comparative genomic analysis of human fungal pathogens causing paracoccidioidomycosis.</title>
        <authorList>
            <person name="Desjardins C.A."/>
            <person name="Champion M.D."/>
            <person name="Holder J.W."/>
            <person name="Muszewska A."/>
            <person name="Goldberg J."/>
            <person name="Bailao A.M."/>
            <person name="Brigido M.M."/>
            <person name="Ferreira M.E."/>
            <person name="Garcia A.M."/>
            <person name="Grynberg M."/>
            <person name="Gujja S."/>
            <person name="Heiman D.I."/>
            <person name="Henn M.R."/>
            <person name="Kodira C.D."/>
            <person name="Leon-Narvaez H."/>
            <person name="Longo L.V."/>
            <person name="Ma L.J."/>
            <person name="Malavazi I."/>
            <person name="Matsuo A.L."/>
            <person name="Morais F.V."/>
            <person name="Pereira M."/>
            <person name="Rodriguez-Brito S."/>
            <person name="Sakthikumar S."/>
            <person name="Salem-Izacc S.M."/>
            <person name="Sykes S.M."/>
            <person name="Teixeira M.M."/>
            <person name="Vallejo M.C."/>
            <person name="Walter M.E."/>
            <person name="Yandava C."/>
            <person name="Young S."/>
            <person name="Zeng Q."/>
            <person name="Zucker J."/>
            <person name="Felipe M.S."/>
            <person name="Goldman G.H."/>
            <person name="Haas B.J."/>
            <person name="McEwen J.G."/>
            <person name="Nino-Vega G."/>
            <person name="Puccia R."/>
            <person name="San-Blas G."/>
            <person name="Soares C.M."/>
            <person name="Birren B.W."/>
            <person name="Cuomo C.A."/>
        </authorList>
    </citation>
    <scope>NUCLEOTIDE SEQUENCE [LARGE SCALE GENOMIC DNA]</scope>
    <source>
        <strain evidence="2">ATCC MYA-826 / Pb01</strain>
    </source>
</reference>
<dbReference type="Proteomes" id="UP000002059">
    <property type="component" value="Partially assembled WGS sequence"/>
</dbReference>
<keyword evidence="2" id="KW-1185">Reference proteome</keyword>
<evidence type="ECO:0000313" key="1">
    <source>
        <dbReference type="EMBL" id="EEH37956.1"/>
    </source>
</evidence>
<gene>
    <name evidence="1" type="ORF">PAAG_00877</name>
</gene>
<dbReference type="VEuPathDB" id="FungiDB:PAAG_00877"/>
<evidence type="ECO:0000313" key="2">
    <source>
        <dbReference type="Proteomes" id="UP000002059"/>
    </source>
</evidence>
<dbReference type="KEGG" id="pbl:PAAG_00877"/>